<feature type="region of interest" description="Disordered" evidence="1">
    <location>
        <begin position="1"/>
        <end position="73"/>
    </location>
</feature>
<evidence type="ECO:0000313" key="3">
    <source>
        <dbReference type="Proteomes" id="UP000446866"/>
    </source>
</evidence>
<protein>
    <submittedName>
        <fullName evidence="2">Uncharacterized protein</fullName>
    </submittedName>
</protein>
<gene>
    <name evidence="2" type="ORF">D0435_10930</name>
</gene>
<keyword evidence="3" id="KW-1185">Reference proteome</keyword>
<comment type="caution">
    <text evidence="2">The sequence shown here is derived from an EMBL/GenBank/DDBJ whole genome shotgun (WGS) entry which is preliminary data.</text>
</comment>
<evidence type="ECO:0000256" key="1">
    <source>
        <dbReference type="SAM" id="MobiDB-lite"/>
    </source>
</evidence>
<dbReference type="RefSeq" id="WP_160202453.1">
    <property type="nucleotide sequence ID" value="NZ_QXWK01000020.1"/>
</dbReference>
<organism evidence="2 3">
    <name type="scientific">Anaerotruncus colihominis</name>
    <dbReference type="NCBI Taxonomy" id="169435"/>
    <lineage>
        <taxon>Bacteria</taxon>
        <taxon>Bacillati</taxon>
        <taxon>Bacillota</taxon>
        <taxon>Clostridia</taxon>
        <taxon>Eubacteriales</taxon>
        <taxon>Oscillospiraceae</taxon>
        <taxon>Anaerotruncus</taxon>
    </lineage>
</organism>
<dbReference type="EMBL" id="QXWK01000020">
    <property type="protein sequence ID" value="NBH62167.1"/>
    <property type="molecule type" value="Genomic_DNA"/>
</dbReference>
<reference evidence="2 3" key="1">
    <citation type="submission" date="2018-08" db="EMBL/GenBank/DDBJ databases">
        <title>Murine metabolic-syndrome-specific gut microbial biobank.</title>
        <authorList>
            <person name="Liu C."/>
        </authorList>
    </citation>
    <scope>NUCLEOTIDE SEQUENCE [LARGE SCALE GENOMIC DNA]</scope>
    <source>
        <strain evidence="2 3">28</strain>
    </source>
</reference>
<feature type="compositionally biased region" description="Basic and acidic residues" evidence="1">
    <location>
        <begin position="9"/>
        <end position="22"/>
    </location>
</feature>
<name>A0A845QN91_9FIRM</name>
<dbReference type="AlphaFoldDB" id="A0A845QN91"/>
<accession>A0A845QN91</accession>
<sequence>MLLRRHKQDRLTRTSELEKPMDLDVTPNEAANDSSQEANNAQNVVSPEDAPVPEEDKKVGDKSGPTGKGKGKA</sequence>
<proteinExistence type="predicted"/>
<dbReference type="Proteomes" id="UP000446866">
    <property type="component" value="Unassembled WGS sequence"/>
</dbReference>
<evidence type="ECO:0000313" key="2">
    <source>
        <dbReference type="EMBL" id="NBH62167.1"/>
    </source>
</evidence>
<feature type="compositionally biased region" description="Polar residues" evidence="1">
    <location>
        <begin position="29"/>
        <end position="45"/>
    </location>
</feature>